<dbReference type="Proteomes" id="UP000449710">
    <property type="component" value="Unassembled WGS sequence"/>
</dbReference>
<dbReference type="AlphaFoldDB" id="A0AA43XKS0"/>
<evidence type="ECO:0000313" key="2">
    <source>
        <dbReference type="Proteomes" id="UP000449710"/>
    </source>
</evidence>
<dbReference type="RefSeq" id="WP_160721463.1">
    <property type="nucleotide sequence ID" value="NZ_SUMG01000010.1"/>
</dbReference>
<evidence type="ECO:0000313" key="1">
    <source>
        <dbReference type="EMBL" id="NBG88643.1"/>
    </source>
</evidence>
<gene>
    <name evidence="1" type="ORF">ISALK_09020</name>
</gene>
<protein>
    <submittedName>
        <fullName evidence="1">DUF2922 domain-containing protein</fullName>
    </submittedName>
</protein>
<dbReference type="InterPro" id="IPR021321">
    <property type="entry name" value="DUF2922"/>
</dbReference>
<reference evidence="1 2" key="1">
    <citation type="submission" date="2019-04" db="EMBL/GenBank/DDBJ databases">
        <title>Isachenkonia alkalipeptolytica gen. nov. sp. nov. a new anaerobic, alkiliphilic organothrophic bacterium capable to reduce synthesized ferrihydrite isolated from a soda lake.</title>
        <authorList>
            <person name="Toshchakov S.V."/>
            <person name="Zavarzina D.G."/>
            <person name="Zhilina T.N."/>
            <person name="Kostrikina N.A."/>
            <person name="Kublanov I.V."/>
        </authorList>
    </citation>
    <scope>NUCLEOTIDE SEQUENCE [LARGE SCALE GENOMIC DNA]</scope>
    <source>
        <strain evidence="1 2">Z-1701</strain>
    </source>
</reference>
<dbReference type="Pfam" id="PF11148">
    <property type="entry name" value="DUF2922"/>
    <property type="match status" value="1"/>
</dbReference>
<sequence length="68" mass="7777">MPRLEMNFINSEGSRTRLSMNDAREDLTGNEVKSAMETIIDQNVFDFAQAHSARLVRTTYEDIELPAE</sequence>
<proteinExistence type="predicted"/>
<keyword evidence="2" id="KW-1185">Reference proteome</keyword>
<comment type="caution">
    <text evidence="1">The sequence shown here is derived from an EMBL/GenBank/DDBJ whole genome shotgun (WGS) entry which is preliminary data.</text>
</comment>
<dbReference type="EMBL" id="SUMG01000010">
    <property type="protein sequence ID" value="NBG88643.1"/>
    <property type="molecule type" value="Genomic_DNA"/>
</dbReference>
<organism evidence="1 2">
    <name type="scientific">Isachenkonia alkalipeptolytica</name>
    <dbReference type="NCBI Taxonomy" id="2565777"/>
    <lineage>
        <taxon>Bacteria</taxon>
        <taxon>Bacillati</taxon>
        <taxon>Bacillota</taxon>
        <taxon>Clostridia</taxon>
        <taxon>Eubacteriales</taxon>
        <taxon>Clostridiaceae</taxon>
        <taxon>Isachenkonia</taxon>
    </lineage>
</organism>
<accession>A0AA43XKS0</accession>
<name>A0AA43XKS0_9CLOT</name>